<keyword evidence="3" id="KW-1185">Reference proteome</keyword>
<protein>
    <submittedName>
        <fullName evidence="2">Uncharacterized protein</fullName>
    </submittedName>
</protein>
<gene>
    <name evidence="2" type="ORF">K0M31_013557</name>
</gene>
<evidence type="ECO:0000256" key="1">
    <source>
        <dbReference type="SAM" id="MobiDB-lite"/>
    </source>
</evidence>
<accession>A0AA40FHA1</accession>
<comment type="caution">
    <text evidence="2">The sequence shown here is derived from an EMBL/GenBank/DDBJ whole genome shotgun (WGS) entry which is preliminary data.</text>
</comment>
<sequence length="64" mass="6499">SEISARGDAVLQEGFDHPGGGLGAATRISQCDAPAPEVTTASGYAVSAVATLQTHQSSSFLRPR</sequence>
<evidence type="ECO:0000313" key="2">
    <source>
        <dbReference type="EMBL" id="KAK1119050.1"/>
    </source>
</evidence>
<evidence type="ECO:0000313" key="3">
    <source>
        <dbReference type="Proteomes" id="UP001177670"/>
    </source>
</evidence>
<reference evidence="2" key="1">
    <citation type="submission" date="2021-10" db="EMBL/GenBank/DDBJ databases">
        <title>Melipona bicolor Genome sequencing and assembly.</title>
        <authorList>
            <person name="Araujo N.S."/>
            <person name="Arias M.C."/>
        </authorList>
    </citation>
    <scope>NUCLEOTIDE SEQUENCE</scope>
    <source>
        <strain evidence="2">USP_2M_L1-L4_2017</strain>
        <tissue evidence="2">Whole body</tissue>
    </source>
</reference>
<feature type="region of interest" description="Disordered" evidence="1">
    <location>
        <begin position="1"/>
        <end position="21"/>
    </location>
</feature>
<dbReference type="EMBL" id="JAHYIQ010000038">
    <property type="protein sequence ID" value="KAK1119050.1"/>
    <property type="molecule type" value="Genomic_DNA"/>
</dbReference>
<feature type="non-terminal residue" evidence="2">
    <location>
        <position position="1"/>
    </location>
</feature>
<name>A0AA40FHA1_9HYME</name>
<proteinExistence type="predicted"/>
<dbReference type="AlphaFoldDB" id="A0AA40FHA1"/>
<organism evidence="2 3">
    <name type="scientific">Melipona bicolor</name>
    <dbReference type="NCBI Taxonomy" id="60889"/>
    <lineage>
        <taxon>Eukaryota</taxon>
        <taxon>Metazoa</taxon>
        <taxon>Ecdysozoa</taxon>
        <taxon>Arthropoda</taxon>
        <taxon>Hexapoda</taxon>
        <taxon>Insecta</taxon>
        <taxon>Pterygota</taxon>
        <taxon>Neoptera</taxon>
        <taxon>Endopterygota</taxon>
        <taxon>Hymenoptera</taxon>
        <taxon>Apocrita</taxon>
        <taxon>Aculeata</taxon>
        <taxon>Apoidea</taxon>
        <taxon>Anthophila</taxon>
        <taxon>Apidae</taxon>
        <taxon>Melipona</taxon>
    </lineage>
</organism>
<dbReference type="Proteomes" id="UP001177670">
    <property type="component" value="Unassembled WGS sequence"/>
</dbReference>